<dbReference type="KEGG" id="sat:SYN_02362"/>
<dbReference type="RefSeq" id="WP_011416105.1">
    <property type="nucleotide sequence ID" value="NC_007759.1"/>
</dbReference>
<dbReference type="EMBL" id="CP000252">
    <property type="protein sequence ID" value="ABC76070.1"/>
    <property type="molecule type" value="Genomic_DNA"/>
</dbReference>
<evidence type="ECO:0000313" key="2">
    <source>
        <dbReference type="Proteomes" id="UP000001933"/>
    </source>
</evidence>
<name>Q2LQN5_SYNAS</name>
<protein>
    <submittedName>
        <fullName evidence="1">Zinc finger protein</fullName>
    </submittedName>
</protein>
<dbReference type="AlphaFoldDB" id="Q2LQN5"/>
<sequence>MKINVLMVPEAGVDLHFDLQGDWFRDYLSGEDSLSLLQTVVSCHVYRTGETVFIAGKIDSVVETVCCRCLETVRLPVRFDFRYTLMPVRENIKDKVELRTEDLDFGFYQGEVVDLSPLVYEQIMLQIPMRVLCSEACRGLCPQCGANLNTGDCGCPKERGDERFAVLKNLKIRKESPS</sequence>
<dbReference type="HOGENOM" id="CLU_100236_1_1_7"/>
<dbReference type="eggNOG" id="COG1399">
    <property type="taxonomic scope" value="Bacteria"/>
</dbReference>
<reference evidence="1 2" key="1">
    <citation type="journal article" date="2007" name="Proc. Natl. Acad. Sci. U.S.A.">
        <title>The genome of Syntrophus aciditrophicus: life at the thermodynamic limit of microbial growth.</title>
        <authorList>
            <person name="McInerney M.J."/>
            <person name="Rohlin L."/>
            <person name="Mouttaki H."/>
            <person name="Kim U."/>
            <person name="Krupp R.S."/>
            <person name="Rios-Hernandez L."/>
            <person name="Sieber J."/>
            <person name="Struchtemeyer C.G."/>
            <person name="Bhattacharyya A."/>
            <person name="Campbell J.W."/>
            <person name="Gunsalus R.P."/>
        </authorList>
    </citation>
    <scope>NUCLEOTIDE SEQUENCE [LARGE SCALE GENOMIC DNA]</scope>
    <source>
        <strain evidence="1 2">SB</strain>
    </source>
</reference>
<dbReference type="InParanoid" id="Q2LQN5"/>
<dbReference type="InterPro" id="IPR003772">
    <property type="entry name" value="YceD"/>
</dbReference>
<dbReference type="PANTHER" id="PTHR34374">
    <property type="entry name" value="LARGE RIBOSOMAL RNA SUBUNIT ACCUMULATION PROTEIN YCED HOMOLOG 1, CHLOROPLASTIC"/>
    <property type="match status" value="1"/>
</dbReference>
<proteinExistence type="predicted"/>
<dbReference type="PANTHER" id="PTHR34374:SF1">
    <property type="entry name" value="LARGE RIBOSOMAL RNA SUBUNIT ACCUMULATION PROTEIN YCED HOMOLOG 1, CHLOROPLASTIC"/>
    <property type="match status" value="1"/>
</dbReference>
<dbReference type="Pfam" id="PF02620">
    <property type="entry name" value="YceD"/>
    <property type="match status" value="1"/>
</dbReference>
<keyword evidence="2" id="KW-1185">Reference proteome</keyword>
<evidence type="ECO:0000313" key="1">
    <source>
        <dbReference type="EMBL" id="ABC76070.1"/>
    </source>
</evidence>
<gene>
    <name evidence="1" type="ORF">SYN_02362</name>
</gene>
<dbReference type="STRING" id="56780.SYN_02362"/>
<dbReference type="Proteomes" id="UP000001933">
    <property type="component" value="Chromosome"/>
</dbReference>
<dbReference type="OrthoDB" id="9790372at2"/>
<accession>Q2LQN5</accession>
<organism evidence="1 2">
    <name type="scientific">Syntrophus aciditrophicus (strain SB)</name>
    <dbReference type="NCBI Taxonomy" id="56780"/>
    <lineage>
        <taxon>Bacteria</taxon>
        <taxon>Pseudomonadati</taxon>
        <taxon>Thermodesulfobacteriota</taxon>
        <taxon>Syntrophia</taxon>
        <taxon>Syntrophales</taxon>
        <taxon>Syntrophaceae</taxon>
        <taxon>Syntrophus</taxon>
    </lineage>
</organism>